<comment type="caution">
    <text evidence="1">The sequence shown here is derived from an EMBL/GenBank/DDBJ whole genome shotgun (WGS) entry which is preliminary data.</text>
</comment>
<gene>
    <name evidence="1" type="ORF">PGLA2088_LOCUS35275</name>
</gene>
<dbReference type="EMBL" id="CAJNNW010031794">
    <property type="protein sequence ID" value="CAE8709097.1"/>
    <property type="molecule type" value="Genomic_DNA"/>
</dbReference>
<dbReference type="InterPro" id="IPR029033">
    <property type="entry name" value="His_PPase_superfam"/>
</dbReference>
<dbReference type="Gene3D" id="3.40.50.1240">
    <property type="entry name" value="Phosphoglycerate mutase-like"/>
    <property type="match status" value="1"/>
</dbReference>
<protein>
    <submittedName>
        <fullName evidence="1">Uncharacterized protein</fullName>
    </submittedName>
</protein>
<proteinExistence type="predicted"/>
<dbReference type="Proteomes" id="UP000626109">
    <property type="component" value="Unassembled WGS sequence"/>
</dbReference>
<sequence length="387" mass="41115">MPRQVLLRQVFQNHGHCIPPFRFGKVRDWLQLLPSDELVKAMDRSTVVLPKGGDGSYAPPGAGGAEAALGFPWGELSEQGVQDLRRAGSALVPSGALGTSPGSCWDASQVFVRAANRRRSIVSAQALALGAMEALRSKDVPPGQSRGVLSPVEVLVQAGEDLLPVTSPGAPGFPGLGHGSTGGLEAELSRLAGIAEFPCLADFLSKLGYEGLEASKEPDSWDPLCEALLSLDGMVSLSPPMAEKAAAVKRLNFLHWTAPLQATGTEAAYAIIGPLLRELFRACEATIEGETKESDANFRGGSNPSMIIYSAEASSLAMLEGSFSLAMEAFEPEQTWPALASSLEVQLLEVDGRHCLHFLRNGQAVMPGVVPYEEFSARLSLERPNQL</sequence>
<name>A0A813KNT0_POLGL</name>
<evidence type="ECO:0000313" key="1">
    <source>
        <dbReference type="EMBL" id="CAE8709097.1"/>
    </source>
</evidence>
<organism evidence="1 2">
    <name type="scientific">Polarella glacialis</name>
    <name type="common">Dinoflagellate</name>
    <dbReference type="NCBI Taxonomy" id="89957"/>
    <lineage>
        <taxon>Eukaryota</taxon>
        <taxon>Sar</taxon>
        <taxon>Alveolata</taxon>
        <taxon>Dinophyceae</taxon>
        <taxon>Suessiales</taxon>
        <taxon>Suessiaceae</taxon>
        <taxon>Polarella</taxon>
    </lineage>
</organism>
<dbReference type="SUPFAM" id="SSF53254">
    <property type="entry name" value="Phosphoglycerate mutase-like"/>
    <property type="match status" value="1"/>
</dbReference>
<dbReference type="AlphaFoldDB" id="A0A813KNT0"/>
<accession>A0A813KNT0</accession>
<evidence type="ECO:0000313" key="2">
    <source>
        <dbReference type="Proteomes" id="UP000626109"/>
    </source>
</evidence>
<reference evidence="1" key="1">
    <citation type="submission" date="2021-02" db="EMBL/GenBank/DDBJ databases">
        <authorList>
            <person name="Dougan E. K."/>
            <person name="Rhodes N."/>
            <person name="Thang M."/>
            <person name="Chan C."/>
        </authorList>
    </citation>
    <scope>NUCLEOTIDE SEQUENCE</scope>
</reference>